<sequence length="267" mass="30844">MRTSLDPVYQSMSPALCFLRIGRFDVAPVAVHEMSNAGSSHGRPYGPPTDDRIQHEHAKVQEVVGIMRDNVNRVLERESKLAEIDSRADELQVQSRQFEAVSNRIRRKYFWQNMKMWAILAMVVVALIVVIVADAEAWKPLWPREFYDCVRLLKRHRVPGKEDIQPALFGCEGEVLIQRLSDLFACIWVEKTVPDLWRELVIVPAFKTDLVVIPRITLICKLIWFFERLTWNPAKSPVCDVSRPLNVLHQAASVAWKHHKQEIQLGF</sequence>
<dbReference type="STRING" id="6198.A0A074ZIB0"/>
<organism evidence="4 5">
    <name type="scientific">Opisthorchis viverrini</name>
    <name type="common">Southeast Asian liver fluke</name>
    <dbReference type="NCBI Taxonomy" id="6198"/>
    <lineage>
        <taxon>Eukaryota</taxon>
        <taxon>Metazoa</taxon>
        <taxon>Spiralia</taxon>
        <taxon>Lophotrochozoa</taxon>
        <taxon>Platyhelminthes</taxon>
        <taxon>Trematoda</taxon>
        <taxon>Digenea</taxon>
        <taxon>Opisthorchiida</taxon>
        <taxon>Opisthorchiata</taxon>
        <taxon>Opisthorchiidae</taxon>
        <taxon>Opisthorchis</taxon>
    </lineage>
</organism>
<feature type="non-terminal residue" evidence="4">
    <location>
        <position position="267"/>
    </location>
</feature>
<evidence type="ECO:0000256" key="1">
    <source>
        <dbReference type="PROSITE-ProRule" id="PRU00290"/>
    </source>
</evidence>
<name>A0A074ZIB0_OPIVI</name>
<protein>
    <recommendedName>
        <fullName evidence="3">V-SNARE coiled-coil homology domain-containing protein</fullName>
    </recommendedName>
</protein>
<dbReference type="SUPFAM" id="SSF58038">
    <property type="entry name" value="SNARE fusion complex"/>
    <property type="match status" value="1"/>
</dbReference>
<evidence type="ECO:0000313" key="5">
    <source>
        <dbReference type="Proteomes" id="UP000054324"/>
    </source>
</evidence>
<dbReference type="Pfam" id="PF00957">
    <property type="entry name" value="Synaptobrevin"/>
    <property type="match status" value="1"/>
</dbReference>
<dbReference type="CTD" id="20328887"/>
<reference evidence="4 5" key="1">
    <citation type="submission" date="2013-11" db="EMBL/GenBank/DDBJ databases">
        <title>Opisthorchis viverrini - life in the bile duct.</title>
        <authorList>
            <person name="Young N.D."/>
            <person name="Nagarajan N."/>
            <person name="Lin S.J."/>
            <person name="Korhonen P.K."/>
            <person name="Jex A.R."/>
            <person name="Hall R.S."/>
            <person name="Safavi-Hemami H."/>
            <person name="Kaewkong W."/>
            <person name="Bertrand D."/>
            <person name="Gao S."/>
            <person name="Seet Q."/>
            <person name="Wongkham S."/>
            <person name="Teh B.T."/>
            <person name="Wongkham C."/>
            <person name="Intapan P.M."/>
            <person name="Maleewong W."/>
            <person name="Yang X."/>
            <person name="Hu M."/>
            <person name="Wang Z."/>
            <person name="Hofmann A."/>
            <person name="Sternberg P.W."/>
            <person name="Tan P."/>
            <person name="Wang J."/>
            <person name="Gasser R.B."/>
        </authorList>
    </citation>
    <scope>NUCLEOTIDE SEQUENCE [LARGE SCALE GENOMIC DNA]</scope>
</reference>
<dbReference type="GeneID" id="20328887"/>
<dbReference type="InterPro" id="IPR001388">
    <property type="entry name" value="Synaptobrevin-like"/>
</dbReference>
<dbReference type="PANTHER" id="PTHR45701">
    <property type="entry name" value="SYNAPTOBREVIN FAMILY MEMBER"/>
    <property type="match status" value="1"/>
</dbReference>
<evidence type="ECO:0000313" key="4">
    <source>
        <dbReference type="EMBL" id="KER23050.1"/>
    </source>
</evidence>
<evidence type="ECO:0000259" key="3">
    <source>
        <dbReference type="PROSITE" id="PS50892"/>
    </source>
</evidence>
<dbReference type="GO" id="GO:0016020">
    <property type="term" value="C:membrane"/>
    <property type="evidence" value="ECO:0007669"/>
    <property type="project" value="InterPro"/>
</dbReference>
<dbReference type="RefSeq" id="XP_009173218.1">
    <property type="nucleotide sequence ID" value="XM_009174954.1"/>
</dbReference>
<dbReference type="PRINTS" id="PR00219">
    <property type="entry name" value="SYNAPTOBREVN"/>
</dbReference>
<keyword evidence="5" id="KW-1185">Reference proteome</keyword>
<dbReference type="EMBL" id="KL596867">
    <property type="protein sequence ID" value="KER23050.1"/>
    <property type="molecule type" value="Genomic_DNA"/>
</dbReference>
<dbReference type="KEGG" id="ovi:T265_14721"/>
<keyword evidence="2" id="KW-1133">Transmembrane helix</keyword>
<dbReference type="Proteomes" id="UP000054324">
    <property type="component" value="Unassembled WGS sequence"/>
</dbReference>
<dbReference type="InterPro" id="IPR016444">
    <property type="entry name" value="Synaptobrevin/VAMP"/>
</dbReference>
<dbReference type="PROSITE" id="PS50892">
    <property type="entry name" value="V_SNARE"/>
    <property type="match status" value="1"/>
</dbReference>
<dbReference type="AlphaFoldDB" id="A0A074ZIB0"/>
<dbReference type="OrthoDB" id="190375at2759"/>
<dbReference type="InterPro" id="IPR042855">
    <property type="entry name" value="V_SNARE_CC"/>
</dbReference>
<dbReference type="GO" id="GO:0016192">
    <property type="term" value="P:vesicle-mediated transport"/>
    <property type="evidence" value="ECO:0007669"/>
    <property type="project" value="InterPro"/>
</dbReference>
<proteinExistence type="predicted"/>
<gene>
    <name evidence="4" type="ORF">T265_14721</name>
</gene>
<accession>A0A074ZIB0</accession>
<keyword evidence="2" id="KW-0472">Membrane</keyword>
<feature type="domain" description="V-SNARE coiled-coil homology" evidence="3">
    <location>
        <begin position="52"/>
        <end position="112"/>
    </location>
</feature>
<keyword evidence="2" id="KW-0812">Transmembrane</keyword>
<dbReference type="CDD" id="cd15870">
    <property type="entry name" value="R-SNARE_VAMP2"/>
    <property type="match status" value="1"/>
</dbReference>
<evidence type="ECO:0000256" key="2">
    <source>
        <dbReference type="SAM" id="Phobius"/>
    </source>
</evidence>
<feature type="transmembrane region" description="Helical" evidence="2">
    <location>
        <begin position="114"/>
        <end position="133"/>
    </location>
</feature>
<dbReference type="Gene3D" id="1.20.5.110">
    <property type="match status" value="1"/>
</dbReference>
<keyword evidence="1" id="KW-0175">Coiled coil</keyword>